<evidence type="ECO:0000313" key="1">
    <source>
        <dbReference type="EMBL" id="WTW70895.1"/>
    </source>
</evidence>
<gene>
    <name evidence="1" type="ORF">OG398_22830</name>
</gene>
<sequence>MFNCIYEYFTDHTWQQQACSPTKELKPGGGSSNRTVARIKCRSFQKTSWRNHVEVDVIGELDTAEKPMNQATAACRVQ</sequence>
<proteinExistence type="predicted"/>
<name>A0AAU2VVL2_9ACTN</name>
<reference evidence="1" key="1">
    <citation type="submission" date="2022-10" db="EMBL/GenBank/DDBJ databases">
        <title>The complete genomes of actinobacterial strains from the NBC collection.</title>
        <authorList>
            <person name="Joergensen T.S."/>
            <person name="Alvarez Arevalo M."/>
            <person name="Sterndorff E.B."/>
            <person name="Faurdal D."/>
            <person name="Vuksanovic O."/>
            <person name="Mourched A.-S."/>
            <person name="Charusanti P."/>
            <person name="Shaw S."/>
            <person name="Blin K."/>
            <person name="Weber T."/>
        </authorList>
    </citation>
    <scope>NUCLEOTIDE SEQUENCE</scope>
    <source>
        <strain evidence="1">NBC_00008</strain>
    </source>
</reference>
<dbReference type="AlphaFoldDB" id="A0AAU2VVL2"/>
<dbReference type="EMBL" id="CP108313">
    <property type="protein sequence ID" value="WTW70895.1"/>
    <property type="molecule type" value="Genomic_DNA"/>
</dbReference>
<organism evidence="1">
    <name type="scientific">Streptomyces sp. NBC_00008</name>
    <dbReference type="NCBI Taxonomy" id="2903610"/>
    <lineage>
        <taxon>Bacteria</taxon>
        <taxon>Bacillati</taxon>
        <taxon>Actinomycetota</taxon>
        <taxon>Actinomycetes</taxon>
        <taxon>Kitasatosporales</taxon>
        <taxon>Streptomycetaceae</taxon>
        <taxon>Streptomyces</taxon>
    </lineage>
</organism>
<accession>A0AAU2VVL2</accession>
<protein>
    <submittedName>
        <fullName evidence="1">Uncharacterized protein</fullName>
    </submittedName>
</protein>